<dbReference type="Pfam" id="PF00629">
    <property type="entry name" value="MAM"/>
    <property type="match status" value="3"/>
</dbReference>
<protein>
    <submittedName>
        <fullName evidence="2">DgyrCDS9697</fullName>
    </submittedName>
</protein>
<dbReference type="SUPFAM" id="SSF49899">
    <property type="entry name" value="Concanavalin A-like lectins/glucanases"/>
    <property type="match status" value="3"/>
</dbReference>
<name>A0A7I8VZX7_9ANNE</name>
<gene>
    <name evidence="2" type="ORF">DGYR_LOCUS9151</name>
</gene>
<evidence type="ECO:0000259" key="1">
    <source>
        <dbReference type="PROSITE" id="PS50060"/>
    </source>
</evidence>
<accession>A0A7I8VZX7</accession>
<dbReference type="AlphaFoldDB" id="A0A7I8VZX7"/>
<evidence type="ECO:0000313" key="3">
    <source>
        <dbReference type="Proteomes" id="UP000549394"/>
    </source>
</evidence>
<comment type="caution">
    <text evidence="2">The sequence shown here is derived from an EMBL/GenBank/DDBJ whole genome shotgun (WGS) entry which is preliminary data.</text>
</comment>
<dbReference type="GO" id="GO:0016020">
    <property type="term" value="C:membrane"/>
    <property type="evidence" value="ECO:0007669"/>
    <property type="project" value="InterPro"/>
</dbReference>
<dbReference type="PANTHER" id="PTHR23282">
    <property type="entry name" value="APICAL ENDOSOMAL GLYCOPROTEIN PRECURSOR"/>
    <property type="match status" value="1"/>
</dbReference>
<keyword evidence="3" id="KW-1185">Reference proteome</keyword>
<reference evidence="2 3" key="1">
    <citation type="submission" date="2020-08" db="EMBL/GenBank/DDBJ databases">
        <authorList>
            <person name="Hejnol A."/>
        </authorList>
    </citation>
    <scope>NUCLEOTIDE SEQUENCE [LARGE SCALE GENOMIC DNA]</scope>
</reference>
<dbReference type="Gene3D" id="2.60.120.200">
    <property type="match status" value="3"/>
</dbReference>
<evidence type="ECO:0000313" key="2">
    <source>
        <dbReference type="EMBL" id="CAD5121161.1"/>
    </source>
</evidence>
<dbReference type="InterPro" id="IPR000998">
    <property type="entry name" value="MAM_dom"/>
</dbReference>
<dbReference type="SMART" id="SM00137">
    <property type="entry name" value="MAM"/>
    <property type="match status" value="2"/>
</dbReference>
<sequence length="475" mass="54202">MYTANLGHDFRETFITSPKINFDSNKPLRLCLQFHHMIDHADNNLFVILLNKGRIVEKTLIVGRQNPNKQWTKSTLETFKKFDQVIFQVRRLKGILGITAIDDIQINDCRGDFGTIKPTEIPVYYPPQYLNCNFEPGFCTWNRLKYPESEYNSYEWGLHQGSTHSLFTGPTNDHTYGNKTGKYAYVEASLSKKGHFAELVSPYFSLNNNNYCVKLYYHMFGSSNSIGKLQIFGYYDGLDTIKYYETSANLGNEWHKLAFDLKPFHNVHQIVIRATSQGDYRGDIAIDDISVHSGSCKDNSQVASSPEQLTCNFERDFGLWSVLKNPNSPSNKFEWTRHYGSTPSLGPKSDSQGGNGWYIYVDARYNQFGYSTQLKSPIFNLNNKDYCLETSLYMSGSQNEIGEFEILSSRRGLLKASLYRKSENMGNKWNNIYIPLKSTDDIDQIIITARSRGAGKGDIALDNVKVTEGNCPYIS</sequence>
<dbReference type="PROSITE" id="PS50060">
    <property type="entry name" value="MAM_2"/>
    <property type="match status" value="2"/>
</dbReference>
<dbReference type="PANTHER" id="PTHR23282:SF142">
    <property type="entry name" value="MAM DOMAIN-CONTAINING PROTEIN"/>
    <property type="match status" value="1"/>
</dbReference>
<feature type="domain" description="MAM" evidence="1">
    <location>
        <begin position="130"/>
        <end position="298"/>
    </location>
</feature>
<dbReference type="OrthoDB" id="412155at2759"/>
<dbReference type="Proteomes" id="UP000549394">
    <property type="component" value="Unassembled WGS sequence"/>
</dbReference>
<dbReference type="CDD" id="cd06263">
    <property type="entry name" value="MAM"/>
    <property type="match status" value="2"/>
</dbReference>
<feature type="domain" description="MAM" evidence="1">
    <location>
        <begin position="309"/>
        <end position="473"/>
    </location>
</feature>
<dbReference type="EMBL" id="CAJFCJ010000014">
    <property type="protein sequence ID" value="CAD5121161.1"/>
    <property type="molecule type" value="Genomic_DNA"/>
</dbReference>
<dbReference type="InterPro" id="IPR051560">
    <property type="entry name" value="MAM_domain-containing"/>
</dbReference>
<organism evidence="2 3">
    <name type="scientific">Dimorphilus gyrociliatus</name>
    <dbReference type="NCBI Taxonomy" id="2664684"/>
    <lineage>
        <taxon>Eukaryota</taxon>
        <taxon>Metazoa</taxon>
        <taxon>Spiralia</taxon>
        <taxon>Lophotrochozoa</taxon>
        <taxon>Annelida</taxon>
        <taxon>Polychaeta</taxon>
        <taxon>Polychaeta incertae sedis</taxon>
        <taxon>Dinophilidae</taxon>
        <taxon>Dimorphilus</taxon>
    </lineage>
</organism>
<dbReference type="InterPro" id="IPR013320">
    <property type="entry name" value="ConA-like_dom_sf"/>
</dbReference>
<proteinExistence type="predicted"/>